<dbReference type="InterPro" id="IPR015422">
    <property type="entry name" value="PyrdxlP-dep_Trfase_small"/>
</dbReference>
<dbReference type="Proteomes" id="UP000014411">
    <property type="component" value="Unassembled WGS sequence"/>
</dbReference>
<protein>
    <submittedName>
        <fullName evidence="7">GntR family transcriptional regulator</fullName>
    </submittedName>
</protein>
<sequence length="456" mass="49137">MAATSWTPQLGTRDGPIYLSIADSLAHDIASGRLAEGARLPTQRKLADDLGIDFTTVSRAYSEARSRGLIEGKVGQGTYVRAKRGARLPQQPAGLVDMSMNLPPRFLDPVLEQRMWDGAKQLQEQGLDLLLRYQEPGGIMKDRIVAASWLSRRLPGISPDRVVVTSGAQGALHAILSVLTNAGDVVCAEELTYPGFRSIASHLRLKLAPVPMDDQGLIPDAFAHVCREAKPKALYCMPTLHNPTTRTLPVQRRHDLVNVARTYGVPIIEDDAYSALVSAPPPPLAALLPEAAYHVASLSKCLSPALRVAYVALPEGRTHRLANAIRASASIVSPLSSALASQWIETGVADFVRGEIVKETARRLDALKAILPFDVESSPGGFHVWLKVPEPWTRGELVSSLRSIGVVTSDAFAIDSAPEAIRLALGAPVNLEELTRALRILADLLAQQPAISTMVV</sequence>
<gene>
    <name evidence="7" type="ORF">RGCCGE502_31367</name>
</gene>
<proteinExistence type="inferred from homology"/>
<dbReference type="GO" id="GO:0003677">
    <property type="term" value="F:DNA binding"/>
    <property type="evidence" value="ECO:0007669"/>
    <property type="project" value="UniProtKB-KW"/>
</dbReference>
<evidence type="ECO:0000259" key="6">
    <source>
        <dbReference type="PROSITE" id="PS50949"/>
    </source>
</evidence>
<comment type="similarity">
    <text evidence="1">In the C-terminal section; belongs to the class-I pyridoxal-phosphate-dependent aminotransferase family.</text>
</comment>
<dbReference type="InterPro" id="IPR004839">
    <property type="entry name" value="Aminotransferase_I/II_large"/>
</dbReference>
<dbReference type="PROSITE" id="PS50949">
    <property type="entry name" value="HTH_GNTR"/>
    <property type="match status" value="1"/>
</dbReference>
<evidence type="ECO:0000256" key="3">
    <source>
        <dbReference type="ARBA" id="ARBA00023015"/>
    </source>
</evidence>
<keyword evidence="5" id="KW-0804">Transcription</keyword>
<dbReference type="SMART" id="SM00345">
    <property type="entry name" value="HTH_GNTR"/>
    <property type="match status" value="1"/>
</dbReference>
<dbReference type="CDD" id="cd07377">
    <property type="entry name" value="WHTH_GntR"/>
    <property type="match status" value="1"/>
</dbReference>
<dbReference type="SUPFAM" id="SSF46785">
    <property type="entry name" value="Winged helix' DNA-binding domain"/>
    <property type="match status" value="1"/>
</dbReference>
<keyword evidence="3" id="KW-0805">Transcription regulation</keyword>
<dbReference type="Pfam" id="PF00392">
    <property type="entry name" value="GntR"/>
    <property type="match status" value="1"/>
</dbReference>
<dbReference type="AlphaFoldDB" id="S3I3S3"/>
<dbReference type="InterPro" id="IPR015424">
    <property type="entry name" value="PyrdxlP-dep_Trfase"/>
</dbReference>
<name>S3I3S3_9HYPH</name>
<evidence type="ECO:0000313" key="8">
    <source>
        <dbReference type="Proteomes" id="UP000014411"/>
    </source>
</evidence>
<keyword evidence="7" id="KW-0614">Plasmid</keyword>
<dbReference type="InterPro" id="IPR015421">
    <property type="entry name" value="PyrdxlP-dep_Trfase_major"/>
</dbReference>
<accession>S3I3S3</accession>
<feature type="domain" description="HTH gntR-type" evidence="6">
    <location>
        <begin position="15"/>
        <end position="83"/>
    </location>
</feature>
<evidence type="ECO:0000256" key="1">
    <source>
        <dbReference type="ARBA" id="ARBA00005384"/>
    </source>
</evidence>
<dbReference type="InterPro" id="IPR036390">
    <property type="entry name" value="WH_DNA-bd_sf"/>
</dbReference>
<dbReference type="PANTHER" id="PTHR46577:SF1">
    <property type="entry name" value="HTH-TYPE TRANSCRIPTIONAL REGULATORY PROTEIN GABR"/>
    <property type="match status" value="1"/>
</dbReference>
<geneLocation type="plasmid" evidence="7">
    <name>pRg502b</name>
</geneLocation>
<dbReference type="PANTHER" id="PTHR46577">
    <property type="entry name" value="HTH-TYPE TRANSCRIPTIONAL REGULATORY PROTEIN GABR"/>
    <property type="match status" value="1"/>
</dbReference>
<reference evidence="7 8" key="1">
    <citation type="journal article" date="2012" name="J. Bacteriol.">
        <title>Genome sequence of Rhizobium grahamii CCGE502, a broad-host-range symbiont with low nodulation competitiveness in Phaseolus vulgaris.</title>
        <authorList>
            <person name="Althabegoiti M.J."/>
            <person name="Lozano L."/>
            <person name="Torres-Tejerizo G."/>
            <person name="Ormeno-Orrillo E."/>
            <person name="Rogel M.A."/>
            <person name="Gonzalez V."/>
            <person name="Martinez-Romero E."/>
        </authorList>
    </citation>
    <scope>NUCLEOTIDE SEQUENCE [LARGE SCALE GENOMIC DNA]</scope>
    <source>
        <strain evidence="7 8">CCGE 502</strain>
        <plasmid evidence="7">pRg502b</plasmid>
    </source>
</reference>
<dbReference type="HOGENOM" id="CLU_017584_0_0_5"/>
<dbReference type="SUPFAM" id="SSF53383">
    <property type="entry name" value="PLP-dependent transferases"/>
    <property type="match status" value="1"/>
</dbReference>
<dbReference type="GO" id="GO:0030170">
    <property type="term" value="F:pyridoxal phosphate binding"/>
    <property type="evidence" value="ECO:0007669"/>
    <property type="project" value="InterPro"/>
</dbReference>
<dbReference type="RefSeq" id="WP_016558173.1">
    <property type="nucleotide sequence ID" value="NZ_AEYE02000036.1"/>
</dbReference>
<organism evidence="7 8">
    <name type="scientific">Rhizobium grahamii CCGE 502</name>
    <dbReference type="NCBI Taxonomy" id="990285"/>
    <lineage>
        <taxon>Bacteria</taxon>
        <taxon>Pseudomonadati</taxon>
        <taxon>Pseudomonadota</taxon>
        <taxon>Alphaproteobacteria</taxon>
        <taxon>Hyphomicrobiales</taxon>
        <taxon>Rhizobiaceae</taxon>
        <taxon>Rhizobium/Agrobacterium group</taxon>
        <taxon>Rhizobium</taxon>
    </lineage>
</organism>
<comment type="caution">
    <text evidence="7">The sequence shown here is derived from an EMBL/GenBank/DDBJ whole genome shotgun (WGS) entry which is preliminary data.</text>
</comment>
<dbReference type="Pfam" id="PF00155">
    <property type="entry name" value="Aminotran_1_2"/>
    <property type="match status" value="1"/>
</dbReference>
<dbReference type="InterPro" id="IPR000524">
    <property type="entry name" value="Tscrpt_reg_HTH_GntR"/>
</dbReference>
<dbReference type="Gene3D" id="1.10.10.10">
    <property type="entry name" value="Winged helix-like DNA-binding domain superfamily/Winged helix DNA-binding domain"/>
    <property type="match status" value="1"/>
</dbReference>
<dbReference type="InterPro" id="IPR036388">
    <property type="entry name" value="WH-like_DNA-bd_sf"/>
</dbReference>
<evidence type="ECO:0000256" key="2">
    <source>
        <dbReference type="ARBA" id="ARBA00022898"/>
    </source>
</evidence>
<keyword evidence="8" id="KW-1185">Reference proteome</keyword>
<evidence type="ECO:0000256" key="4">
    <source>
        <dbReference type="ARBA" id="ARBA00023125"/>
    </source>
</evidence>
<dbReference type="GO" id="GO:0003700">
    <property type="term" value="F:DNA-binding transcription factor activity"/>
    <property type="evidence" value="ECO:0007669"/>
    <property type="project" value="InterPro"/>
</dbReference>
<dbReference type="Gene3D" id="3.40.640.10">
    <property type="entry name" value="Type I PLP-dependent aspartate aminotransferase-like (Major domain)"/>
    <property type="match status" value="1"/>
</dbReference>
<keyword evidence="4" id="KW-0238">DNA-binding</keyword>
<dbReference type="CDD" id="cd00609">
    <property type="entry name" value="AAT_like"/>
    <property type="match status" value="1"/>
</dbReference>
<keyword evidence="2" id="KW-0663">Pyridoxal phosphate</keyword>
<evidence type="ECO:0000256" key="5">
    <source>
        <dbReference type="ARBA" id="ARBA00023163"/>
    </source>
</evidence>
<dbReference type="Gene3D" id="3.90.1150.10">
    <property type="entry name" value="Aspartate Aminotransferase, domain 1"/>
    <property type="match status" value="1"/>
</dbReference>
<dbReference type="EMBL" id="AEYE02000036">
    <property type="protein sequence ID" value="EPE94283.1"/>
    <property type="molecule type" value="Genomic_DNA"/>
</dbReference>
<dbReference type="InterPro" id="IPR051446">
    <property type="entry name" value="HTH_trans_reg/aminotransferase"/>
</dbReference>
<evidence type="ECO:0000313" key="7">
    <source>
        <dbReference type="EMBL" id="EPE94283.1"/>
    </source>
</evidence>